<gene>
    <name evidence="5" type="ORF">I6U48_15705</name>
</gene>
<reference evidence="5" key="1">
    <citation type="submission" date="2020-12" db="EMBL/GenBank/DDBJ databases">
        <title>Clostridium thailandense sp. nov., a novel acetogenic bacterium isolated from peat land soil in Thailand.</title>
        <authorList>
            <person name="Chaikitkaew S."/>
            <person name="Birkeland N.K."/>
        </authorList>
    </citation>
    <scope>NUCLEOTIDE SEQUENCE</scope>
    <source>
        <strain evidence="5">PL3</strain>
    </source>
</reference>
<dbReference type="Pfam" id="PF12838">
    <property type="entry name" value="Fer4_7"/>
    <property type="match status" value="1"/>
</dbReference>
<evidence type="ECO:0000256" key="3">
    <source>
        <dbReference type="ARBA" id="ARBA00023014"/>
    </source>
</evidence>
<comment type="caution">
    <text evidence="5">The sequence shown here is derived from an EMBL/GenBank/DDBJ whole genome shotgun (WGS) entry which is preliminary data.</text>
</comment>
<protein>
    <submittedName>
        <fullName evidence="5">4Fe-4S binding protein</fullName>
    </submittedName>
</protein>
<evidence type="ECO:0000256" key="2">
    <source>
        <dbReference type="ARBA" id="ARBA00023004"/>
    </source>
</evidence>
<dbReference type="GO" id="GO:0046872">
    <property type="term" value="F:metal ion binding"/>
    <property type="evidence" value="ECO:0007669"/>
    <property type="project" value="UniProtKB-KW"/>
</dbReference>
<dbReference type="Proteomes" id="UP000694308">
    <property type="component" value="Unassembled WGS sequence"/>
</dbReference>
<dbReference type="GO" id="GO:0051536">
    <property type="term" value="F:iron-sulfur cluster binding"/>
    <property type="evidence" value="ECO:0007669"/>
    <property type="project" value="UniProtKB-KW"/>
</dbReference>
<sequence>MKVSVKSERCKQCMLCFANCPKEAISYSEEFNSLGYRWAQIDDNKCIACGICYTMCPDGVFEILGKEE</sequence>
<proteinExistence type="predicted"/>
<keyword evidence="6" id="KW-1185">Reference proteome</keyword>
<keyword evidence="1" id="KW-0479">Metal-binding</keyword>
<feature type="domain" description="4Fe-4S ferredoxin-type" evidence="4">
    <location>
        <begin position="37"/>
        <end position="66"/>
    </location>
</feature>
<evidence type="ECO:0000259" key="4">
    <source>
        <dbReference type="PROSITE" id="PS51379"/>
    </source>
</evidence>
<feature type="domain" description="4Fe-4S ferredoxin-type" evidence="4">
    <location>
        <begin position="1"/>
        <end position="30"/>
    </location>
</feature>
<organism evidence="5 6">
    <name type="scientific">Clostridium thailandense</name>
    <dbReference type="NCBI Taxonomy" id="2794346"/>
    <lineage>
        <taxon>Bacteria</taxon>
        <taxon>Bacillati</taxon>
        <taxon>Bacillota</taxon>
        <taxon>Clostridia</taxon>
        <taxon>Eubacteriales</taxon>
        <taxon>Clostridiaceae</taxon>
        <taxon>Clostridium</taxon>
    </lineage>
</organism>
<keyword evidence="2" id="KW-0408">Iron</keyword>
<evidence type="ECO:0000313" key="6">
    <source>
        <dbReference type="Proteomes" id="UP000694308"/>
    </source>
</evidence>
<dbReference type="PANTHER" id="PTHR43122:SF2">
    <property type="entry name" value="FERREDOXIN SUBUNIT OF PYRUVATE:FLAVODOXIN OXIDOREDUCTASE"/>
    <property type="match status" value="1"/>
</dbReference>
<dbReference type="RefSeq" id="WP_218321414.1">
    <property type="nucleotide sequence ID" value="NZ_JAEEGC010000073.1"/>
</dbReference>
<name>A0A949U139_9CLOT</name>
<keyword evidence="3" id="KW-0411">Iron-sulfur</keyword>
<dbReference type="EMBL" id="JAEEGC010000073">
    <property type="protein sequence ID" value="MBV7274349.1"/>
    <property type="molecule type" value="Genomic_DNA"/>
</dbReference>
<dbReference type="PANTHER" id="PTHR43122">
    <property type="entry name" value="FERREDOXIN SUBUNIT OF PYRUVATE:FLAVODOXIN OXIDOREDUCTASE-RELATED"/>
    <property type="match status" value="1"/>
</dbReference>
<evidence type="ECO:0000256" key="1">
    <source>
        <dbReference type="ARBA" id="ARBA00022723"/>
    </source>
</evidence>
<accession>A0A949U139</accession>
<dbReference type="InterPro" id="IPR017900">
    <property type="entry name" value="4Fe4S_Fe_S_CS"/>
</dbReference>
<dbReference type="PROSITE" id="PS51379">
    <property type="entry name" value="4FE4S_FER_2"/>
    <property type="match status" value="2"/>
</dbReference>
<evidence type="ECO:0000313" key="5">
    <source>
        <dbReference type="EMBL" id="MBV7274349.1"/>
    </source>
</evidence>
<dbReference type="PROSITE" id="PS00198">
    <property type="entry name" value="4FE4S_FER_1"/>
    <property type="match status" value="1"/>
</dbReference>
<dbReference type="InterPro" id="IPR017896">
    <property type="entry name" value="4Fe4S_Fe-S-bd"/>
</dbReference>
<dbReference type="AlphaFoldDB" id="A0A949U139"/>